<dbReference type="EMBL" id="AFCX01001530">
    <property type="protein sequence ID" value="EHD00006.1"/>
    <property type="molecule type" value="Genomic_DNA"/>
</dbReference>
<organism evidence="1 2">
    <name type="scientific">Salmonella enterica subsp. enterica serovar Wandsworth str. A4-580</name>
    <dbReference type="NCBI Taxonomy" id="913086"/>
    <lineage>
        <taxon>Bacteria</taxon>
        <taxon>Pseudomonadati</taxon>
        <taxon>Pseudomonadota</taxon>
        <taxon>Gammaproteobacteria</taxon>
        <taxon>Enterobacterales</taxon>
        <taxon>Enterobacteriaceae</taxon>
        <taxon>Salmonella</taxon>
    </lineage>
</organism>
<evidence type="ECO:0000313" key="2">
    <source>
        <dbReference type="Proteomes" id="UP000003536"/>
    </source>
</evidence>
<reference evidence="1 2" key="1">
    <citation type="journal article" date="2011" name="BMC Genomics">
        <title>Genome sequencing reveals diversification of virulence factor content and possible host adaptation in distinct subpopulations of Salmonella enterica.</title>
        <authorList>
            <person name="den Bakker H.C."/>
            <person name="Moreno Switt A.I."/>
            <person name="Govoni G."/>
            <person name="Cummings C.A."/>
            <person name="Ranieri M.L."/>
            <person name="Degoricija L."/>
            <person name="Hoelzer K."/>
            <person name="Rodriguez-Rivera L.D."/>
            <person name="Brown S."/>
            <person name="Bolchacova E."/>
            <person name="Furtado M.R."/>
            <person name="Wiedmann M."/>
        </authorList>
    </citation>
    <scope>NUCLEOTIDE SEQUENCE [LARGE SCALE GENOMIC DNA]</scope>
    <source>
        <strain evidence="1 2">A4-580</strain>
    </source>
</reference>
<feature type="non-terminal residue" evidence="1">
    <location>
        <position position="36"/>
    </location>
</feature>
<dbReference type="Proteomes" id="UP000003536">
    <property type="component" value="Unassembled WGS sequence"/>
</dbReference>
<protein>
    <submittedName>
        <fullName evidence="1">Uncharacterized protein</fullName>
    </submittedName>
</protein>
<sequence>MRATVPHRYAEALRRAENNVRALFTRSRQQHQRHKI</sequence>
<gene>
    <name evidence="1" type="ORF">LTSEWAN_4665</name>
</gene>
<comment type="caution">
    <text evidence="1">The sequence shown here is derived from an EMBL/GenBank/DDBJ whole genome shotgun (WGS) entry which is preliminary data.</text>
</comment>
<accession>G5SGJ1</accession>
<dbReference type="AlphaFoldDB" id="G5SGJ1"/>
<proteinExistence type="predicted"/>
<name>G5SGJ1_SALET</name>
<evidence type="ECO:0000313" key="1">
    <source>
        <dbReference type="EMBL" id="EHD00006.1"/>
    </source>
</evidence>